<dbReference type="Proteomes" id="UP000663879">
    <property type="component" value="Unassembled WGS sequence"/>
</dbReference>
<dbReference type="OrthoDB" id="9802488at2759"/>
<dbReference type="Gene3D" id="3.30.70.270">
    <property type="match status" value="1"/>
</dbReference>
<dbReference type="PANTHER" id="PTHR47027">
    <property type="entry name" value="REVERSE TRANSCRIPTASE DOMAIN-CONTAINING PROTEIN"/>
    <property type="match status" value="1"/>
</dbReference>
<dbReference type="InterPro" id="IPR000477">
    <property type="entry name" value="RT_dom"/>
</dbReference>
<comment type="caution">
    <text evidence="2">The sequence shown here is derived from an EMBL/GenBank/DDBJ whole genome shotgun (WGS) entry which is preliminary data.</text>
</comment>
<accession>A0A814MYA2</accession>
<dbReference type="AlphaFoldDB" id="A0A814MYA2"/>
<evidence type="ECO:0000313" key="2">
    <source>
        <dbReference type="EMBL" id="CAF1085401.1"/>
    </source>
</evidence>
<dbReference type="EMBL" id="CAJNOC010006764">
    <property type="protein sequence ID" value="CAF1085401.1"/>
    <property type="molecule type" value="Genomic_DNA"/>
</dbReference>
<evidence type="ECO:0000313" key="3">
    <source>
        <dbReference type="Proteomes" id="UP000663879"/>
    </source>
</evidence>
<protein>
    <recommendedName>
        <fullName evidence="1">Reverse transcriptase domain-containing protein</fullName>
    </recommendedName>
</protein>
<name>A0A814MYA2_9BILA</name>
<organism evidence="2 3">
    <name type="scientific">Brachionus calyciflorus</name>
    <dbReference type="NCBI Taxonomy" id="104777"/>
    <lineage>
        <taxon>Eukaryota</taxon>
        <taxon>Metazoa</taxon>
        <taxon>Spiralia</taxon>
        <taxon>Gnathifera</taxon>
        <taxon>Rotifera</taxon>
        <taxon>Eurotatoria</taxon>
        <taxon>Monogononta</taxon>
        <taxon>Pseudotrocha</taxon>
        <taxon>Ploima</taxon>
        <taxon>Brachionidae</taxon>
        <taxon>Brachionus</taxon>
    </lineage>
</organism>
<keyword evidence="3" id="KW-1185">Reference proteome</keyword>
<dbReference type="Pfam" id="PF00078">
    <property type="entry name" value="RVT_1"/>
    <property type="match status" value="1"/>
</dbReference>
<dbReference type="SUPFAM" id="SSF56672">
    <property type="entry name" value="DNA/RNA polymerases"/>
    <property type="match status" value="1"/>
</dbReference>
<dbReference type="InterPro" id="IPR043502">
    <property type="entry name" value="DNA/RNA_pol_sf"/>
</dbReference>
<dbReference type="CDD" id="cd01650">
    <property type="entry name" value="RT_nLTR_like"/>
    <property type="match status" value="1"/>
</dbReference>
<dbReference type="InterPro" id="IPR043128">
    <property type="entry name" value="Rev_trsase/Diguanyl_cyclase"/>
</dbReference>
<dbReference type="PANTHER" id="PTHR47027:SF20">
    <property type="entry name" value="REVERSE TRANSCRIPTASE-LIKE PROTEIN WITH RNA-DIRECTED DNA POLYMERASE DOMAIN"/>
    <property type="match status" value="1"/>
</dbReference>
<dbReference type="PROSITE" id="PS50878">
    <property type="entry name" value="RT_POL"/>
    <property type="match status" value="1"/>
</dbReference>
<sequence length="314" mass="36228">MLKYAGNLKLYDQLRSIFEIIIQSQVTPYLFNVSIIKLLLKDPKKSNTDLSNQRPIAISDSISNLFESVLLDYLNTEHKDHPKQFGFKANWSCQHAIWTLKQAIETCKRTNKWTYVCAIDASLAFDLLNRNKLWLELIAQKVNFTIIIALIKYYVSALILVNNDQDYSDLFKSEIGVRQGGKTSPKLFSIYTEKILRKISESEYRVRINKVKIDVIAYADDILLVSSIKRGLQELLDKVNVSGNELEIKFNPSKTIFIIFNHKIKRSASDRRDDSWQEPLKLTGEIIVKVESTKYLGVELNTPYKDAQHMGMLK</sequence>
<proteinExistence type="predicted"/>
<gene>
    <name evidence="2" type="ORF">OXX778_LOCUS20401</name>
</gene>
<reference evidence="2" key="1">
    <citation type="submission" date="2021-02" db="EMBL/GenBank/DDBJ databases">
        <authorList>
            <person name="Nowell W R."/>
        </authorList>
    </citation>
    <scope>NUCLEOTIDE SEQUENCE</scope>
    <source>
        <strain evidence="2">Ploen Becks lab</strain>
    </source>
</reference>
<evidence type="ECO:0000259" key="1">
    <source>
        <dbReference type="PROSITE" id="PS50878"/>
    </source>
</evidence>
<feature type="domain" description="Reverse transcriptase" evidence="1">
    <location>
        <begin position="20"/>
        <end position="287"/>
    </location>
</feature>